<dbReference type="AlphaFoldDB" id="A0A4R7RKF7"/>
<sequence>MFALSVILLAGFIAAAGWMFREPIMELVNRYMPPKDEAPLFVLPEPNESPEPLSAEISAPDLSPEAVAAEPTVKPVFDPDEPAPPRALTPTPAEIAALKPLPSPSTPPDGLLEVPSKPMAPGLQNDSNPPEANSLAMPAKEVQVEVSEEGKPAADALLKFLNAKNLKERLNYTLAAASMKPLMERYYQSQPDGPISIDAAGLVRLDPKPQMGGGAHAVFGVESRAWEYPVPVMLEETNDGFQVDWLSFVEFKDRILEKFFENYQEGAARFHVGITRTHYFEDKVPNTDNKDAFNIGPAPPNPYLTTVFVEKDSQLGRDLKDRIPWGAQVWAIVDLEWVKLGSQQWVQLVGVPQLNWYSVPATPKGKSGKASELPNEIQRAVPVGR</sequence>
<organism evidence="2 3">
    <name type="scientific">Prosthecobacter fusiformis</name>
    <dbReference type="NCBI Taxonomy" id="48464"/>
    <lineage>
        <taxon>Bacteria</taxon>
        <taxon>Pseudomonadati</taxon>
        <taxon>Verrucomicrobiota</taxon>
        <taxon>Verrucomicrobiia</taxon>
        <taxon>Verrucomicrobiales</taxon>
        <taxon>Verrucomicrobiaceae</taxon>
        <taxon>Prosthecobacter</taxon>
    </lineage>
</organism>
<dbReference type="EMBL" id="SOCA01000010">
    <property type="protein sequence ID" value="TDU64621.1"/>
    <property type="molecule type" value="Genomic_DNA"/>
</dbReference>
<dbReference type="OrthoDB" id="197044at2"/>
<keyword evidence="3" id="KW-1185">Reference proteome</keyword>
<protein>
    <submittedName>
        <fullName evidence="2">Uncharacterized protein</fullName>
    </submittedName>
</protein>
<gene>
    <name evidence="2" type="ORF">EI77_04072</name>
</gene>
<dbReference type="RefSeq" id="WP_133797055.1">
    <property type="nucleotide sequence ID" value="NZ_SOCA01000010.1"/>
</dbReference>
<reference evidence="2 3" key="1">
    <citation type="submission" date="2019-03" db="EMBL/GenBank/DDBJ databases">
        <title>Genomic Encyclopedia of Archaeal and Bacterial Type Strains, Phase II (KMG-II): from individual species to whole genera.</title>
        <authorList>
            <person name="Goeker M."/>
        </authorList>
    </citation>
    <scope>NUCLEOTIDE SEQUENCE [LARGE SCALE GENOMIC DNA]</scope>
    <source>
        <strain evidence="2 3">ATCC 25309</strain>
    </source>
</reference>
<evidence type="ECO:0000313" key="3">
    <source>
        <dbReference type="Proteomes" id="UP000295662"/>
    </source>
</evidence>
<name>A0A4R7RKF7_9BACT</name>
<feature type="region of interest" description="Disordered" evidence="1">
    <location>
        <begin position="363"/>
        <end position="385"/>
    </location>
</feature>
<comment type="caution">
    <text evidence="2">The sequence shown here is derived from an EMBL/GenBank/DDBJ whole genome shotgun (WGS) entry which is preliminary data.</text>
</comment>
<accession>A0A4R7RKF7</accession>
<feature type="region of interest" description="Disordered" evidence="1">
    <location>
        <begin position="45"/>
        <end position="135"/>
    </location>
</feature>
<feature type="compositionally biased region" description="Low complexity" evidence="1">
    <location>
        <begin position="45"/>
        <end position="56"/>
    </location>
</feature>
<evidence type="ECO:0000256" key="1">
    <source>
        <dbReference type="SAM" id="MobiDB-lite"/>
    </source>
</evidence>
<proteinExistence type="predicted"/>
<evidence type="ECO:0000313" key="2">
    <source>
        <dbReference type="EMBL" id="TDU64621.1"/>
    </source>
</evidence>
<dbReference type="Proteomes" id="UP000295662">
    <property type="component" value="Unassembled WGS sequence"/>
</dbReference>